<feature type="transmembrane region" description="Helical" evidence="7">
    <location>
        <begin position="145"/>
        <end position="163"/>
    </location>
</feature>
<comment type="subcellular location">
    <subcellularLocation>
        <location evidence="1">Membrane</location>
        <topology evidence="1">Multi-pass membrane protein</topology>
    </subcellularLocation>
</comment>
<gene>
    <name evidence="8" type="ORF">SAMN04487861_1075</name>
</gene>
<sequence>MGREMVRLLKLLELVGAFVLRRLDDLGTIVLLYRDTMRELGHKPRLRHILAQMSHLGVDSLLIVSLTLLFTGVVMTLQTADILIRFGAQGTIGGIISIAIGRELGPVLVGVVCAGRVGAAITAEISTMKVTEQIDALRVMAVSPVNYLIVPRMIACMIVVPILTVFGDIIGVIGGWFVAVYYNGISSYLFMNSIHKFTEVFDITGGVIKAVFFGNVIAVLGCYYGLHSPDGAEGVGKATTKTVVSSIIVIFILNAVLTFVLY</sequence>
<feature type="transmembrane region" description="Helical" evidence="7">
    <location>
        <begin position="169"/>
        <end position="191"/>
    </location>
</feature>
<proteinExistence type="inferred from homology"/>
<reference evidence="8 9" key="1">
    <citation type="submission" date="2016-10" db="EMBL/GenBank/DDBJ databases">
        <authorList>
            <person name="de Groot N.N."/>
        </authorList>
    </citation>
    <scope>NUCLEOTIDE SEQUENCE [LARGE SCALE GENOMIC DNA]</scope>
    <source>
        <strain evidence="8 9">Z108</strain>
    </source>
</reference>
<protein>
    <submittedName>
        <fullName evidence="8">Phospholipid/cholesterol/gamma-HCH transport system permease protein</fullName>
    </submittedName>
</protein>
<dbReference type="GO" id="GO:0005548">
    <property type="term" value="F:phospholipid transporter activity"/>
    <property type="evidence" value="ECO:0007669"/>
    <property type="project" value="TreeGrafter"/>
</dbReference>
<evidence type="ECO:0000256" key="3">
    <source>
        <dbReference type="ARBA" id="ARBA00022448"/>
    </source>
</evidence>
<evidence type="ECO:0000256" key="5">
    <source>
        <dbReference type="ARBA" id="ARBA00022989"/>
    </source>
</evidence>
<dbReference type="Pfam" id="PF02405">
    <property type="entry name" value="MlaE"/>
    <property type="match status" value="1"/>
</dbReference>
<accession>A0A1I3DLU3</accession>
<feature type="transmembrane region" description="Helical" evidence="7">
    <location>
        <begin position="238"/>
        <end position="261"/>
    </location>
</feature>
<evidence type="ECO:0000256" key="7">
    <source>
        <dbReference type="RuleBase" id="RU362044"/>
    </source>
</evidence>
<organism evidence="8 9">
    <name type="scientific">Selenomonas ruminantium</name>
    <dbReference type="NCBI Taxonomy" id="971"/>
    <lineage>
        <taxon>Bacteria</taxon>
        <taxon>Bacillati</taxon>
        <taxon>Bacillota</taxon>
        <taxon>Negativicutes</taxon>
        <taxon>Selenomonadales</taxon>
        <taxon>Selenomonadaceae</taxon>
        <taxon>Selenomonas</taxon>
    </lineage>
</organism>
<evidence type="ECO:0000256" key="1">
    <source>
        <dbReference type="ARBA" id="ARBA00004141"/>
    </source>
</evidence>
<dbReference type="PANTHER" id="PTHR30188">
    <property type="entry name" value="ABC TRANSPORTER PERMEASE PROTEIN-RELATED"/>
    <property type="match status" value="1"/>
</dbReference>
<evidence type="ECO:0000313" key="8">
    <source>
        <dbReference type="EMBL" id="SFH87451.1"/>
    </source>
</evidence>
<evidence type="ECO:0000256" key="6">
    <source>
        <dbReference type="ARBA" id="ARBA00023136"/>
    </source>
</evidence>
<keyword evidence="6 7" id="KW-0472">Membrane</keyword>
<dbReference type="EMBL" id="FOQK01000007">
    <property type="protein sequence ID" value="SFH87451.1"/>
    <property type="molecule type" value="Genomic_DNA"/>
</dbReference>
<dbReference type="InterPro" id="IPR003453">
    <property type="entry name" value="ABC_MlaE_roteobac"/>
</dbReference>
<dbReference type="Proteomes" id="UP000183639">
    <property type="component" value="Unassembled WGS sequence"/>
</dbReference>
<feature type="transmembrane region" description="Helical" evidence="7">
    <location>
        <begin position="53"/>
        <end position="75"/>
    </location>
</feature>
<keyword evidence="4 7" id="KW-0812">Transmembrane</keyword>
<evidence type="ECO:0000256" key="2">
    <source>
        <dbReference type="ARBA" id="ARBA00007556"/>
    </source>
</evidence>
<name>A0A1I3DLU3_SELRU</name>
<dbReference type="PANTHER" id="PTHR30188:SF4">
    <property type="entry name" value="PROTEIN TRIGALACTOSYLDIACYLGLYCEROL 1, CHLOROPLASTIC"/>
    <property type="match status" value="1"/>
</dbReference>
<keyword evidence="3" id="KW-0813">Transport</keyword>
<evidence type="ECO:0000313" key="9">
    <source>
        <dbReference type="Proteomes" id="UP000183639"/>
    </source>
</evidence>
<evidence type="ECO:0000256" key="4">
    <source>
        <dbReference type="ARBA" id="ARBA00022692"/>
    </source>
</evidence>
<dbReference type="InterPro" id="IPR030802">
    <property type="entry name" value="Permease_MalE"/>
</dbReference>
<dbReference type="AlphaFoldDB" id="A0A1I3DLU3"/>
<comment type="similarity">
    <text evidence="2 7">Belongs to the MlaE permease family.</text>
</comment>
<dbReference type="RefSeq" id="WP_371263010.1">
    <property type="nucleotide sequence ID" value="NZ_FOQK01000007.1"/>
</dbReference>
<dbReference type="NCBIfam" id="TIGR00056">
    <property type="entry name" value="MlaE family lipid ABC transporter permease subunit"/>
    <property type="match status" value="1"/>
</dbReference>
<keyword evidence="5 7" id="KW-1133">Transmembrane helix</keyword>
<feature type="transmembrane region" description="Helical" evidence="7">
    <location>
        <begin position="203"/>
        <end position="226"/>
    </location>
</feature>
<dbReference type="GO" id="GO:0043190">
    <property type="term" value="C:ATP-binding cassette (ABC) transporter complex"/>
    <property type="evidence" value="ECO:0007669"/>
    <property type="project" value="InterPro"/>
</dbReference>